<organism evidence="4 5">
    <name type="scientific">Camellia sinensis var. sinensis</name>
    <name type="common">China tea</name>
    <dbReference type="NCBI Taxonomy" id="542762"/>
    <lineage>
        <taxon>Eukaryota</taxon>
        <taxon>Viridiplantae</taxon>
        <taxon>Streptophyta</taxon>
        <taxon>Embryophyta</taxon>
        <taxon>Tracheophyta</taxon>
        <taxon>Spermatophyta</taxon>
        <taxon>Magnoliopsida</taxon>
        <taxon>eudicotyledons</taxon>
        <taxon>Gunneridae</taxon>
        <taxon>Pentapetalae</taxon>
        <taxon>asterids</taxon>
        <taxon>Ericales</taxon>
        <taxon>Theaceae</taxon>
        <taxon>Camellia</taxon>
    </lineage>
</organism>
<evidence type="ECO:0000256" key="1">
    <source>
        <dbReference type="ARBA" id="ARBA00007626"/>
    </source>
</evidence>
<protein>
    <recommendedName>
        <fullName evidence="6">Pentacotripeptide-repeat region of PRORP domain-containing protein</fullName>
    </recommendedName>
</protein>
<keyword evidence="5" id="KW-1185">Reference proteome</keyword>
<evidence type="ECO:0000313" key="4">
    <source>
        <dbReference type="EMBL" id="THG02463.1"/>
    </source>
</evidence>
<comment type="caution">
    <text evidence="4">The sequence shown here is derived from an EMBL/GenBank/DDBJ whole genome shotgun (WGS) entry which is preliminary data.</text>
</comment>
<dbReference type="InterPro" id="IPR011990">
    <property type="entry name" value="TPR-like_helical_dom_sf"/>
</dbReference>
<dbReference type="PROSITE" id="PS51375">
    <property type="entry name" value="PPR"/>
    <property type="match status" value="5"/>
</dbReference>
<comment type="similarity">
    <text evidence="1">Belongs to the PPR family. P subfamily.</text>
</comment>
<gene>
    <name evidence="4" type="ORF">TEA_022433</name>
</gene>
<proteinExistence type="inferred from homology"/>
<reference evidence="4 5" key="1">
    <citation type="journal article" date="2018" name="Proc. Natl. Acad. Sci. U.S.A.">
        <title>Draft genome sequence of Camellia sinensis var. sinensis provides insights into the evolution of the tea genome and tea quality.</title>
        <authorList>
            <person name="Wei C."/>
            <person name="Yang H."/>
            <person name="Wang S."/>
            <person name="Zhao J."/>
            <person name="Liu C."/>
            <person name="Gao L."/>
            <person name="Xia E."/>
            <person name="Lu Y."/>
            <person name="Tai Y."/>
            <person name="She G."/>
            <person name="Sun J."/>
            <person name="Cao H."/>
            <person name="Tong W."/>
            <person name="Gao Q."/>
            <person name="Li Y."/>
            <person name="Deng W."/>
            <person name="Jiang X."/>
            <person name="Wang W."/>
            <person name="Chen Q."/>
            <person name="Zhang S."/>
            <person name="Li H."/>
            <person name="Wu J."/>
            <person name="Wang P."/>
            <person name="Li P."/>
            <person name="Shi C."/>
            <person name="Zheng F."/>
            <person name="Jian J."/>
            <person name="Huang B."/>
            <person name="Shan D."/>
            <person name="Shi M."/>
            <person name="Fang C."/>
            <person name="Yue Y."/>
            <person name="Li F."/>
            <person name="Li D."/>
            <person name="Wei S."/>
            <person name="Han B."/>
            <person name="Jiang C."/>
            <person name="Yin Y."/>
            <person name="Xia T."/>
            <person name="Zhang Z."/>
            <person name="Bennetzen J.L."/>
            <person name="Zhao S."/>
            <person name="Wan X."/>
        </authorList>
    </citation>
    <scope>NUCLEOTIDE SEQUENCE [LARGE SCALE GENOMIC DNA]</scope>
    <source>
        <strain evidence="5">cv. Shuchazao</strain>
        <tissue evidence="4">Leaf</tissue>
    </source>
</reference>
<feature type="repeat" description="PPR" evidence="3">
    <location>
        <begin position="76"/>
        <end position="111"/>
    </location>
</feature>
<feature type="repeat" description="PPR" evidence="3">
    <location>
        <begin position="41"/>
        <end position="75"/>
    </location>
</feature>
<dbReference type="AlphaFoldDB" id="A0A4S4DI26"/>
<dbReference type="Proteomes" id="UP000306102">
    <property type="component" value="Unassembled WGS sequence"/>
</dbReference>
<evidence type="ECO:0000256" key="3">
    <source>
        <dbReference type="PROSITE-ProRule" id="PRU00708"/>
    </source>
</evidence>
<sequence>MRPFPPISQCTKALRPILKMGHYDIALRLIGKLHFLGILVNIYTFNIAINCYCRLNQVDFGFSLLGILFKRGYTPNVTTFTTLINGLILQDKTPQAVELFKKLMRTREIEPDVVMYGTIVNGLCRTGNTIRAVSLLRIMEEGSCKPNTIVYNTVIDSLCKDRMVDDAMKLFSKMNEQGFHRDVVTYNSLIHGLCNFGRWKEATGMFREMLDSGRLVENTQTRFEVYFDEMNFFIDCQNIRALTTRKGGPVGEGRKRGVWEFAPPGGPKFESHSPRVTVRATGGLPGR</sequence>
<accession>A0A4S4DI26</accession>
<dbReference type="NCBIfam" id="TIGR00756">
    <property type="entry name" value="PPR"/>
    <property type="match status" value="5"/>
</dbReference>
<dbReference type="EMBL" id="SDRB02011188">
    <property type="protein sequence ID" value="THG02463.1"/>
    <property type="molecule type" value="Genomic_DNA"/>
</dbReference>
<feature type="repeat" description="PPR" evidence="3">
    <location>
        <begin position="147"/>
        <end position="181"/>
    </location>
</feature>
<name>A0A4S4DI26_CAMSN</name>
<feature type="repeat" description="PPR" evidence="3">
    <location>
        <begin position="112"/>
        <end position="146"/>
    </location>
</feature>
<dbReference type="Pfam" id="PF13041">
    <property type="entry name" value="PPR_2"/>
    <property type="match status" value="2"/>
</dbReference>
<dbReference type="Pfam" id="PF12854">
    <property type="entry name" value="PPR_1"/>
    <property type="match status" value="1"/>
</dbReference>
<evidence type="ECO:0000256" key="2">
    <source>
        <dbReference type="ARBA" id="ARBA00022737"/>
    </source>
</evidence>
<dbReference type="PANTHER" id="PTHR47941">
    <property type="entry name" value="PENTATRICOPEPTIDE REPEAT-CONTAINING PROTEIN 3, MITOCHONDRIAL"/>
    <property type="match status" value="1"/>
</dbReference>
<feature type="repeat" description="PPR" evidence="3">
    <location>
        <begin position="182"/>
        <end position="216"/>
    </location>
</feature>
<evidence type="ECO:0008006" key="6">
    <source>
        <dbReference type="Google" id="ProtNLM"/>
    </source>
</evidence>
<dbReference type="Gene3D" id="1.25.40.10">
    <property type="entry name" value="Tetratricopeptide repeat domain"/>
    <property type="match status" value="2"/>
</dbReference>
<dbReference type="InterPro" id="IPR002885">
    <property type="entry name" value="PPR_rpt"/>
</dbReference>
<keyword evidence="2" id="KW-0677">Repeat</keyword>
<evidence type="ECO:0000313" key="5">
    <source>
        <dbReference type="Proteomes" id="UP000306102"/>
    </source>
</evidence>